<dbReference type="EnsemblPlants" id="MELO3C028668.2.1">
    <property type="protein sequence ID" value="MELO3C028668.2.1"/>
    <property type="gene ID" value="MELO3C028668.2"/>
</dbReference>
<protein>
    <submittedName>
        <fullName evidence="1">Uncharacterized protein</fullName>
    </submittedName>
</protein>
<organism evidence="1">
    <name type="scientific">Cucumis melo</name>
    <name type="common">Muskmelon</name>
    <dbReference type="NCBI Taxonomy" id="3656"/>
    <lineage>
        <taxon>Eukaryota</taxon>
        <taxon>Viridiplantae</taxon>
        <taxon>Streptophyta</taxon>
        <taxon>Embryophyta</taxon>
        <taxon>Tracheophyta</taxon>
        <taxon>Spermatophyta</taxon>
        <taxon>Magnoliopsida</taxon>
        <taxon>eudicotyledons</taxon>
        <taxon>Gunneridae</taxon>
        <taxon>Pentapetalae</taxon>
        <taxon>rosids</taxon>
        <taxon>fabids</taxon>
        <taxon>Cucurbitales</taxon>
        <taxon>Cucurbitaceae</taxon>
        <taxon>Benincaseae</taxon>
        <taxon>Cucumis</taxon>
    </lineage>
</organism>
<dbReference type="Gramene" id="MELO3C028668.2.1">
    <property type="protein sequence ID" value="MELO3C028668.2.1"/>
    <property type="gene ID" value="MELO3C028668.2"/>
</dbReference>
<accession>A0A9I9E4J8</accession>
<evidence type="ECO:0000313" key="1">
    <source>
        <dbReference type="EnsemblPlants" id="MELO3C028668.2.1"/>
    </source>
</evidence>
<reference evidence="1" key="1">
    <citation type="submission" date="2023-03" db="UniProtKB">
        <authorList>
            <consortium name="EnsemblPlants"/>
        </authorList>
    </citation>
    <scope>IDENTIFICATION</scope>
</reference>
<dbReference type="AlphaFoldDB" id="A0A9I9E4J8"/>
<proteinExistence type="predicted"/>
<sequence>MVHQSERCLGSRLKLIKPNKDDPILIDNNTEEEDRYEGPIQYEPLQTIYPDDVEQ</sequence>
<name>A0A9I9E4J8_CUCME</name>